<feature type="transmembrane region" description="Helical" evidence="1">
    <location>
        <begin position="12"/>
        <end position="35"/>
    </location>
</feature>
<proteinExistence type="predicted"/>
<sequence>MTRIDSIGRIALLVLQAFVAVTACAGGVVLILGSVNPAWSSVLVPPLDYLEGSPFTSYLVPGLLLLVLVAGVHAVAFVVMISDSSWDNTIAAAGGFACVIWIGVQMVFIPFSFLQALYFTVGLVELGVTMVRLGILEPVTRLHRTTFVSVRGQRSPHASE</sequence>
<accession>A0ABS7I2P4</accession>
<feature type="transmembrane region" description="Helical" evidence="1">
    <location>
        <begin position="90"/>
        <end position="111"/>
    </location>
</feature>
<feature type="transmembrane region" description="Helical" evidence="1">
    <location>
        <begin position="117"/>
        <end position="135"/>
    </location>
</feature>
<gene>
    <name evidence="2" type="ORF">JNB61_19405</name>
</gene>
<evidence type="ECO:0000313" key="3">
    <source>
        <dbReference type="Proteomes" id="UP000777440"/>
    </source>
</evidence>
<dbReference type="Proteomes" id="UP000777440">
    <property type="component" value="Unassembled WGS sequence"/>
</dbReference>
<dbReference type="PROSITE" id="PS51257">
    <property type="entry name" value="PROKAR_LIPOPROTEIN"/>
    <property type="match status" value="1"/>
</dbReference>
<keyword evidence="1" id="KW-0472">Membrane</keyword>
<keyword evidence="1" id="KW-1133">Transmembrane helix</keyword>
<organism evidence="2 3">
    <name type="scientific">Microbacterium ureisolvens</name>
    <dbReference type="NCBI Taxonomy" id="2781186"/>
    <lineage>
        <taxon>Bacteria</taxon>
        <taxon>Bacillati</taxon>
        <taxon>Actinomycetota</taxon>
        <taxon>Actinomycetes</taxon>
        <taxon>Micrococcales</taxon>
        <taxon>Microbacteriaceae</taxon>
        <taxon>Microbacterium</taxon>
    </lineage>
</organism>
<feature type="transmembrane region" description="Helical" evidence="1">
    <location>
        <begin position="55"/>
        <end position="78"/>
    </location>
</feature>
<name>A0ABS7I2P4_9MICO</name>
<reference evidence="2 3" key="1">
    <citation type="journal article" date="2021" name="MBio">
        <title>Poor Competitiveness of Bradyrhizobium in Pigeon Pea Root Colonization in Indian Soils.</title>
        <authorList>
            <person name="Chalasani D."/>
            <person name="Basu A."/>
            <person name="Pullabhotla S.V.S.R.N."/>
            <person name="Jorrin B."/>
            <person name="Neal A.L."/>
            <person name="Poole P.S."/>
            <person name="Podile A.R."/>
            <person name="Tkacz A."/>
        </authorList>
    </citation>
    <scope>NUCLEOTIDE SEQUENCE [LARGE SCALE GENOMIC DNA]</scope>
    <source>
        <strain evidence="2 3">HU12</strain>
    </source>
</reference>
<evidence type="ECO:0000313" key="2">
    <source>
        <dbReference type="EMBL" id="MBW9111939.1"/>
    </source>
</evidence>
<evidence type="ECO:0000256" key="1">
    <source>
        <dbReference type="SAM" id="Phobius"/>
    </source>
</evidence>
<dbReference type="EMBL" id="JAEUAX010000020">
    <property type="protein sequence ID" value="MBW9111939.1"/>
    <property type="molecule type" value="Genomic_DNA"/>
</dbReference>
<protein>
    <submittedName>
        <fullName evidence="2">Uncharacterized protein</fullName>
    </submittedName>
</protein>
<dbReference type="RefSeq" id="WP_220340702.1">
    <property type="nucleotide sequence ID" value="NZ_JAEUAX010000020.1"/>
</dbReference>
<keyword evidence="3" id="KW-1185">Reference proteome</keyword>
<comment type="caution">
    <text evidence="2">The sequence shown here is derived from an EMBL/GenBank/DDBJ whole genome shotgun (WGS) entry which is preliminary data.</text>
</comment>
<keyword evidence="1" id="KW-0812">Transmembrane</keyword>